<dbReference type="eggNOG" id="COG0446">
    <property type="taxonomic scope" value="Bacteria"/>
</dbReference>
<keyword evidence="2" id="KW-1185">Reference proteome</keyword>
<gene>
    <name evidence="1" type="ordered locus">XALc_0702</name>
</gene>
<protein>
    <submittedName>
        <fullName evidence="1">Putative isxal2 transposase protein</fullName>
    </submittedName>
</protein>
<dbReference type="EMBL" id="FP565176">
    <property type="protein sequence ID" value="CBA15220.1"/>
    <property type="molecule type" value="Genomic_DNA"/>
</dbReference>
<dbReference type="AlphaFoldDB" id="D2UBP5"/>
<evidence type="ECO:0000313" key="2">
    <source>
        <dbReference type="Proteomes" id="UP000001890"/>
    </source>
</evidence>
<dbReference type="Proteomes" id="UP000001890">
    <property type="component" value="Chromosome"/>
</dbReference>
<dbReference type="KEGG" id="xal:XALC_0702"/>
<accession>D2UBP5</accession>
<organism evidence="1 2">
    <name type="scientific">Xanthomonas albilineans (strain GPE PC73 / CFBP 7063)</name>
    <dbReference type="NCBI Taxonomy" id="380358"/>
    <lineage>
        <taxon>Bacteria</taxon>
        <taxon>Pseudomonadati</taxon>
        <taxon>Pseudomonadota</taxon>
        <taxon>Gammaproteobacteria</taxon>
        <taxon>Lysobacterales</taxon>
        <taxon>Lysobacteraceae</taxon>
        <taxon>Xanthomonas</taxon>
    </lineage>
</organism>
<proteinExistence type="predicted"/>
<reference evidence="1 2" key="1">
    <citation type="journal article" date="2009" name="BMC Genomics">
        <title>The complete genome sequence of Xanthomonas albilineans provides new insights into the reductive genome evolution of the xylem-limited Xanthomonadaceae.</title>
        <authorList>
            <person name="Pieretti I."/>
            <person name="Royer M."/>
            <person name="Barbe V."/>
            <person name="Carrere S."/>
            <person name="Koebnik R."/>
            <person name="Cociancich S."/>
            <person name="Couloux A."/>
            <person name="Darrasse A."/>
            <person name="Gouzy J."/>
            <person name="Jacques M.A."/>
            <person name="Lauber E."/>
            <person name="Manceau C."/>
            <person name="Mangenot S."/>
            <person name="Poussier S."/>
            <person name="Segurens B."/>
            <person name="Szurek B."/>
            <person name="Verdier V."/>
            <person name="Arlat M."/>
            <person name="Rott P."/>
        </authorList>
    </citation>
    <scope>NUCLEOTIDE SEQUENCE [LARGE SCALE GENOMIC DNA]</scope>
    <source>
        <strain evidence="2">GPE PC73 / CFBP 7063</strain>
    </source>
</reference>
<sequence>MPLVIDTEDQPASDLEALVEKLHQDRFDPTDHDSFVEVAPALKALGNNRTFLAEMICKELKDYRAIQLNNSYSPQVFMLYGPQRRGQSFLIRACLWASENEQIMKVSGTDPFFYYKPHDHNFNFMTVGYHGPGYWSDYYEYEYKDRIGYKGEDAGLKFVERSRLETGKIMLYRAFTDIHNQLPADKFSISLNIMENTMRSSVMDQYAFNVENGSISGVINRIGAAPLFHILAAHPDSESQDILEEIGRKHPIERVRMCAYHALASAKTSAEEALEIYAGIGDADPAFLREWSRIHTADIEKLISLPKVESGGMIC</sequence>
<name>D2UBP5_XANAP</name>
<evidence type="ECO:0000313" key="1">
    <source>
        <dbReference type="EMBL" id="CBA15220.1"/>
    </source>
</evidence>
<dbReference type="STRING" id="380358.XALC_0702"/>